<keyword evidence="1" id="KW-0862">Zinc</keyword>
<feature type="region of interest" description="Disordered" evidence="2">
    <location>
        <begin position="350"/>
        <end position="385"/>
    </location>
</feature>
<reference evidence="4" key="2">
    <citation type="submission" date="2023-06" db="EMBL/GenBank/DDBJ databases">
        <authorList>
            <consortium name="Lawrence Berkeley National Laboratory"/>
            <person name="Haridas S."/>
            <person name="Hensen N."/>
            <person name="Bonometti L."/>
            <person name="Westerberg I."/>
            <person name="Brannstrom I.O."/>
            <person name="Guillou S."/>
            <person name="Cros-Aarteil S."/>
            <person name="Calhoun S."/>
            <person name="Kuo A."/>
            <person name="Mondo S."/>
            <person name="Pangilinan J."/>
            <person name="Riley R."/>
            <person name="Labutti K."/>
            <person name="Andreopoulos B."/>
            <person name="Lipzen A."/>
            <person name="Chen C."/>
            <person name="Yanf M."/>
            <person name="Daum C."/>
            <person name="Ng V."/>
            <person name="Clum A."/>
            <person name="Steindorff A."/>
            <person name="Ohm R."/>
            <person name="Martin F."/>
            <person name="Silar P."/>
            <person name="Natvig D."/>
            <person name="Lalanne C."/>
            <person name="Gautier V."/>
            <person name="Ament-Velasquez S.L."/>
            <person name="Kruys A."/>
            <person name="Hutchinson M.I."/>
            <person name="Powell A.J."/>
            <person name="Barry K."/>
            <person name="Miller A.N."/>
            <person name="Grigoriev I.V."/>
            <person name="Debuchy R."/>
            <person name="Gladieux P."/>
            <person name="Thoren M.H."/>
            <person name="Johannesson H."/>
        </authorList>
    </citation>
    <scope>NUCLEOTIDE SEQUENCE</scope>
    <source>
        <strain evidence="4">CBS 118394</strain>
    </source>
</reference>
<organism evidence="4 5">
    <name type="scientific">Apodospora peruviana</name>
    <dbReference type="NCBI Taxonomy" id="516989"/>
    <lineage>
        <taxon>Eukaryota</taxon>
        <taxon>Fungi</taxon>
        <taxon>Dikarya</taxon>
        <taxon>Ascomycota</taxon>
        <taxon>Pezizomycotina</taxon>
        <taxon>Sordariomycetes</taxon>
        <taxon>Sordariomycetidae</taxon>
        <taxon>Sordariales</taxon>
        <taxon>Lasiosphaeriaceae</taxon>
        <taxon>Apodospora</taxon>
    </lineage>
</organism>
<feature type="zinc finger region" description="C3H1-type" evidence="1">
    <location>
        <begin position="206"/>
        <end position="234"/>
    </location>
</feature>
<gene>
    <name evidence="4" type="ORF">B0H66DRAFT_610095</name>
</gene>
<name>A0AAE0IQG0_9PEZI</name>
<evidence type="ECO:0000256" key="2">
    <source>
        <dbReference type="SAM" id="MobiDB-lite"/>
    </source>
</evidence>
<keyword evidence="1" id="KW-0479">Metal-binding</keyword>
<evidence type="ECO:0000256" key="1">
    <source>
        <dbReference type="PROSITE-ProRule" id="PRU00723"/>
    </source>
</evidence>
<sequence>MSTSPWPQLFVVRPEVKDPIDKTLLMPSTIVPLIPVDELPDWFEIVSVPRVLSIEQTGGMYNVGTAKKTGTYDVQTVNSKLPGPPSFSWARDAEHSMPISSEPLPEVLDYEDAIGGAGDDTPSSDDSFITAVSRERPSTWKECDTTTHLESTDENNLKPLSSVTFFLHHPAHIIESVANAATIPVETGSGSPAGLPRPPTPSTTQKQKQPYCVRWCRTGNCIFGTACRHQHVVPQTVEELHKVGISQLPDWWARRHHMDLAAWPIELNYPLPQGKLNPKRSRRIQDRRSPRAITNTKSATDLAAAVMAAGKTADGPDSKELLAAVGRAVFTEVEEKMAATTIATTTATASRPPLAATAGHVRASRSHMSRQQKRKTKKKAKQTSQRLGDTNIIDMLKKALSGDLESTEILATNTTSGDGKGKREQEQEKRRCTNGTDQTGAKGRRTTLMWRLLGTICLFR</sequence>
<keyword evidence="5" id="KW-1185">Reference proteome</keyword>
<dbReference type="AlphaFoldDB" id="A0AAE0IQG0"/>
<keyword evidence="1" id="KW-0863">Zinc-finger</keyword>
<feature type="domain" description="C3H1-type" evidence="3">
    <location>
        <begin position="206"/>
        <end position="234"/>
    </location>
</feature>
<dbReference type="InterPro" id="IPR000571">
    <property type="entry name" value="Znf_CCCH"/>
</dbReference>
<dbReference type="Proteomes" id="UP001283341">
    <property type="component" value="Unassembled WGS sequence"/>
</dbReference>
<feature type="region of interest" description="Disordered" evidence="2">
    <location>
        <begin position="409"/>
        <end position="443"/>
    </location>
</feature>
<accession>A0AAE0IQG0</accession>
<evidence type="ECO:0000313" key="5">
    <source>
        <dbReference type="Proteomes" id="UP001283341"/>
    </source>
</evidence>
<evidence type="ECO:0000313" key="4">
    <source>
        <dbReference type="EMBL" id="KAK3329303.1"/>
    </source>
</evidence>
<comment type="caution">
    <text evidence="4">The sequence shown here is derived from an EMBL/GenBank/DDBJ whole genome shotgun (WGS) entry which is preliminary data.</text>
</comment>
<proteinExistence type="predicted"/>
<reference evidence="4" key="1">
    <citation type="journal article" date="2023" name="Mol. Phylogenet. Evol.">
        <title>Genome-scale phylogeny and comparative genomics of the fungal order Sordariales.</title>
        <authorList>
            <person name="Hensen N."/>
            <person name="Bonometti L."/>
            <person name="Westerberg I."/>
            <person name="Brannstrom I.O."/>
            <person name="Guillou S."/>
            <person name="Cros-Aarteil S."/>
            <person name="Calhoun S."/>
            <person name="Haridas S."/>
            <person name="Kuo A."/>
            <person name="Mondo S."/>
            <person name="Pangilinan J."/>
            <person name="Riley R."/>
            <person name="LaButti K."/>
            <person name="Andreopoulos B."/>
            <person name="Lipzen A."/>
            <person name="Chen C."/>
            <person name="Yan M."/>
            <person name="Daum C."/>
            <person name="Ng V."/>
            <person name="Clum A."/>
            <person name="Steindorff A."/>
            <person name="Ohm R.A."/>
            <person name="Martin F."/>
            <person name="Silar P."/>
            <person name="Natvig D.O."/>
            <person name="Lalanne C."/>
            <person name="Gautier V."/>
            <person name="Ament-Velasquez S.L."/>
            <person name="Kruys A."/>
            <person name="Hutchinson M.I."/>
            <person name="Powell A.J."/>
            <person name="Barry K."/>
            <person name="Miller A.N."/>
            <person name="Grigoriev I.V."/>
            <person name="Debuchy R."/>
            <person name="Gladieux P."/>
            <person name="Hiltunen Thoren M."/>
            <person name="Johannesson H."/>
        </authorList>
    </citation>
    <scope>NUCLEOTIDE SEQUENCE</scope>
    <source>
        <strain evidence="4">CBS 118394</strain>
    </source>
</reference>
<dbReference type="GO" id="GO:0008270">
    <property type="term" value="F:zinc ion binding"/>
    <property type="evidence" value="ECO:0007669"/>
    <property type="project" value="UniProtKB-KW"/>
</dbReference>
<dbReference type="EMBL" id="JAUEDM010000001">
    <property type="protein sequence ID" value="KAK3329303.1"/>
    <property type="molecule type" value="Genomic_DNA"/>
</dbReference>
<feature type="compositionally biased region" description="Basic and acidic residues" evidence="2">
    <location>
        <begin position="419"/>
        <end position="431"/>
    </location>
</feature>
<feature type="region of interest" description="Disordered" evidence="2">
    <location>
        <begin position="188"/>
        <end position="207"/>
    </location>
</feature>
<dbReference type="PROSITE" id="PS50103">
    <property type="entry name" value="ZF_C3H1"/>
    <property type="match status" value="1"/>
</dbReference>
<evidence type="ECO:0000259" key="3">
    <source>
        <dbReference type="PROSITE" id="PS50103"/>
    </source>
</evidence>
<feature type="compositionally biased region" description="Basic residues" evidence="2">
    <location>
        <begin position="362"/>
        <end position="381"/>
    </location>
</feature>
<protein>
    <recommendedName>
        <fullName evidence="3">C3H1-type domain-containing protein</fullName>
    </recommendedName>
</protein>